<comment type="similarity">
    <text evidence="2 5">Belongs to the flagella basal body rod proteins family.</text>
</comment>
<dbReference type="GO" id="GO:0009425">
    <property type="term" value="C:bacterial-type flagellum basal body"/>
    <property type="evidence" value="ECO:0007669"/>
    <property type="project" value="UniProtKB-SubCell"/>
</dbReference>
<evidence type="ECO:0000256" key="3">
    <source>
        <dbReference type="ARBA" id="ARBA00019015"/>
    </source>
</evidence>
<dbReference type="Pfam" id="PF22692">
    <property type="entry name" value="LlgE_F_G_D1"/>
    <property type="match status" value="1"/>
</dbReference>
<dbReference type="PROSITE" id="PS00588">
    <property type="entry name" value="FLAGELLA_BB_ROD"/>
    <property type="match status" value="1"/>
</dbReference>
<keyword evidence="6" id="KW-0732">Signal</keyword>
<evidence type="ECO:0000256" key="1">
    <source>
        <dbReference type="ARBA" id="ARBA00004117"/>
    </source>
</evidence>
<dbReference type="GO" id="GO:0005829">
    <property type="term" value="C:cytosol"/>
    <property type="evidence" value="ECO:0007669"/>
    <property type="project" value="TreeGrafter"/>
</dbReference>
<evidence type="ECO:0000256" key="6">
    <source>
        <dbReference type="SAM" id="SignalP"/>
    </source>
</evidence>
<evidence type="ECO:0000313" key="12">
    <source>
        <dbReference type="Proteomes" id="UP000247763"/>
    </source>
</evidence>
<dbReference type="InterPro" id="IPR019776">
    <property type="entry name" value="Flagellar_basal_body_rod_CS"/>
</dbReference>
<dbReference type="Proteomes" id="UP000247763">
    <property type="component" value="Chromosome"/>
</dbReference>
<proteinExistence type="inferred from homology"/>
<dbReference type="AlphaFoldDB" id="A0A2Z3HMK5"/>
<dbReference type="Gene3D" id="2.60.98.20">
    <property type="entry name" value="Flagellar hook protein FlgE"/>
    <property type="match status" value="1"/>
</dbReference>
<reference evidence="12" key="1">
    <citation type="submission" date="2018-05" db="EMBL/GenBank/DDBJ databases">
        <title>Genome sequencing of Phenylobacterium sp. HYN0004.</title>
        <authorList>
            <person name="Yi H."/>
            <person name="Baek C."/>
        </authorList>
    </citation>
    <scope>NUCLEOTIDE SEQUENCE [LARGE SCALE GENOMIC DNA]</scope>
    <source>
        <strain evidence="12">HYN0004</strain>
    </source>
</reference>
<dbReference type="InterPro" id="IPR001444">
    <property type="entry name" value="Flag_bb_rod_N"/>
</dbReference>
<feature type="chain" id="PRO_5016422450" description="Flagellar hook protein FlgE" evidence="6">
    <location>
        <begin position="23"/>
        <end position="465"/>
    </location>
</feature>
<evidence type="ECO:0000256" key="2">
    <source>
        <dbReference type="ARBA" id="ARBA00009677"/>
    </source>
</evidence>
<evidence type="ECO:0000256" key="4">
    <source>
        <dbReference type="ARBA" id="ARBA00023143"/>
    </source>
</evidence>
<dbReference type="GO" id="GO:0009424">
    <property type="term" value="C:bacterial-type flagellum hook"/>
    <property type="evidence" value="ECO:0007669"/>
    <property type="project" value="TreeGrafter"/>
</dbReference>
<keyword evidence="4 5" id="KW-0975">Bacterial flagellum</keyword>
<comment type="function">
    <text evidence="5">A flexible structure which links the flagellar filament to the drive apparatus in the basal body.</text>
</comment>
<feature type="domain" description="Flagellar hook protein FlgE/F/G-like D1" evidence="10">
    <location>
        <begin position="85"/>
        <end position="161"/>
    </location>
</feature>
<sequence>MSINSALLAGVSGLIANSASLAAISDNIANTNTTAYKRTQINFANVVTSQVVKGRYSAGGVEAVTRNFIANQGLIQSASSATDLAIAGNGFFVVTDKGTDLTTQDPRYFTRSGSFSVDSDGYLVNDSGYYLQGWPSDATGNIFTDPSDLTQMNSINIKDLGAQVLQTSNVIINANLDKRGITGSVGDATYNGATVASLSDYANNPTTGTKPDFTFQMNVIDSGGGTRRLAMAFLKDSSAANAWHAEIYSVPASDVAGAARPGQIAQGIMRFNSDGSFDEAGSTLFGVTAGVGNPPNIALAASSAGAGLRWASALGIEAASIDLDIDRFTQFAATSTVASINPNGAPVGNVVGVEVAEDGKVSAIFDNNLVRLVAQIGLATFANPDGLDAVGGNAYVQSTESGEYSVKQPQLGGAGKIQSSALEASTVDLSAEFTGLITTQRAYSASSKIITTADQMLEELINIKR</sequence>
<dbReference type="InterPro" id="IPR020013">
    <property type="entry name" value="Flagellar_FlgE/F/G"/>
</dbReference>
<dbReference type="PANTHER" id="PTHR30435">
    <property type="entry name" value="FLAGELLAR PROTEIN"/>
    <property type="match status" value="1"/>
</dbReference>
<dbReference type="OrthoDB" id="8372879at2"/>
<accession>A0A2Z3HMK5</accession>
<gene>
    <name evidence="11" type="ORF">HYN04_03705</name>
</gene>
<dbReference type="Pfam" id="PF00460">
    <property type="entry name" value="Flg_bb_rod"/>
    <property type="match status" value="1"/>
</dbReference>
<feature type="domain" description="Flagellar basal-body/hook protein C-terminal" evidence="8">
    <location>
        <begin position="418"/>
        <end position="463"/>
    </location>
</feature>
<evidence type="ECO:0000256" key="5">
    <source>
        <dbReference type="RuleBase" id="RU362116"/>
    </source>
</evidence>
<evidence type="ECO:0000259" key="9">
    <source>
        <dbReference type="Pfam" id="PF07559"/>
    </source>
</evidence>
<feature type="signal peptide" evidence="6">
    <location>
        <begin position="1"/>
        <end position="22"/>
    </location>
</feature>
<evidence type="ECO:0000313" key="11">
    <source>
        <dbReference type="EMBL" id="AWM76937.1"/>
    </source>
</evidence>
<dbReference type="KEGG" id="phb:HYN04_03705"/>
<dbReference type="EMBL" id="CP029479">
    <property type="protein sequence ID" value="AWM76937.1"/>
    <property type="molecule type" value="Genomic_DNA"/>
</dbReference>
<dbReference type="InterPro" id="IPR011491">
    <property type="entry name" value="FlgE_D2"/>
</dbReference>
<evidence type="ECO:0000259" key="7">
    <source>
        <dbReference type="Pfam" id="PF00460"/>
    </source>
</evidence>
<evidence type="ECO:0000259" key="8">
    <source>
        <dbReference type="Pfam" id="PF06429"/>
    </source>
</evidence>
<dbReference type="Pfam" id="PF07559">
    <property type="entry name" value="FlgE_D2"/>
    <property type="match status" value="1"/>
</dbReference>
<protein>
    <recommendedName>
        <fullName evidence="3 5">Flagellar hook protein FlgE</fullName>
    </recommendedName>
</protein>
<name>A0A2Z3HMK5_9CAUL</name>
<dbReference type="RefSeq" id="WP_110449506.1">
    <property type="nucleotide sequence ID" value="NZ_CP029479.1"/>
</dbReference>
<dbReference type="PANTHER" id="PTHR30435:SF1">
    <property type="entry name" value="FLAGELLAR HOOK PROTEIN FLGE"/>
    <property type="match status" value="1"/>
</dbReference>
<dbReference type="InterPro" id="IPR037058">
    <property type="entry name" value="Falgellar_hook_FlgE_sf"/>
</dbReference>
<dbReference type="InterPro" id="IPR037925">
    <property type="entry name" value="FlgE/F/G-like"/>
</dbReference>
<comment type="subcellular location">
    <subcellularLocation>
        <location evidence="1 5">Bacterial flagellum basal body</location>
    </subcellularLocation>
</comment>
<keyword evidence="12" id="KW-1185">Reference proteome</keyword>
<dbReference type="NCBIfam" id="TIGR03506">
    <property type="entry name" value="FlgEFG_subfam"/>
    <property type="match status" value="1"/>
</dbReference>
<organism evidence="11 12">
    <name type="scientific">Phenylobacterium parvum</name>
    <dbReference type="NCBI Taxonomy" id="2201350"/>
    <lineage>
        <taxon>Bacteria</taxon>
        <taxon>Pseudomonadati</taxon>
        <taxon>Pseudomonadota</taxon>
        <taxon>Alphaproteobacteria</taxon>
        <taxon>Caulobacterales</taxon>
        <taxon>Caulobacteraceae</taxon>
        <taxon>Phenylobacterium</taxon>
    </lineage>
</organism>
<dbReference type="InterPro" id="IPR053967">
    <property type="entry name" value="LlgE_F_G-like_D1"/>
</dbReference>
<dbReference type="SUPFAM" id="SSF117143">
    <property type="entry name" value="Flagellar hook protein flgE"/>
    <property type="match status" value="1"/>
</dbReference>
<feature type="domain" description="Flagellar basal body rod protein N-terminal" evidence="7">
    <location>
        <begin position="7"/>
        <end position="37"/>
    </location>
</feature>
<evidence type="ECO:0000259" key="10">
    <source>
        <dbReference type="Pfam" id="PF22692"/>
    </source>
</evidence>
<feature type="domain" description="Flagellar hook protein FlgE D2" evidence="9">
    <location>
        <begin position="200"/>
        <end position="344"/>
    </location>
</feature>
<dbReference type="GO" id="GO:0071978">
    <property type="term" value="P:bacterial-type flagellum-dependent swarming motility"/>
    <property type="evidence" value="ECO:0007669"/>
    <property type="project" value="TreeGrafter"/>
</dbReference>
<dbReference type="Pfam" id="PF06429">
    <property type="entry name" value="Flg_bbr_C"/>
    <property type="match status" value="1"/>
</dbReference>
<dbReference type="InterPro" id="IPR010930">
    <property type="entry name" value="Flg_bb/hook_C_dom"/>
</dbReference>